<dbReference type="AlphaFoldDB" id="A0AAW2B161"/>
<feature type="non-terminal residue" evidence="1">
    <location>
        <position position="1"/>
    </location>
</feature>
<reference evidence="1 2" key="1">
    <citation type="submission" date="2024-05" db="EMBL/GenBank/DDBJ databases">
        <title>A high-quality chromosomal-level genome assembly of Topmouth culter (Culter alburnus).</title>
        <authorList>
            <person name="Zhao H."/>
        </authorList>
    </citation>
    <scope>NUCLEOTIDE SEQUENCE [LARGE SCALE GENOMIC DNA]</scope>
    <source>
        <strain evidence="1">CATC2023</strain>
        <tissue evidence="1">Muscle</tissue>
    </source>
</reference>
<organism evidence="1 2">
    <name type="scientific">Culter alburnus</name>
    <name type="common">Topmouth culter</name>
    <dbReference type="NCBI Taxonomy" id="194366"/>
    <lineage>
        <taxon>Eukaryota</taxon>
        <taxon>Metazoa</taxon>
        <taxon>Chordata</taxon>
        <taxon>Craniata</taxon>
        <taxon>Vertebrata</taxon>
        <taxon>Euteleostomi</taxon>
        <taxon>Actinopterygii</taxon>
        <taxon>Neopterygii</taxon>
        <taxon>Teleostei</taxon>
        <taxon>Ostariophysi</taxon>
        <taxon>Cypriniformes</taxon>
        <taxon>Xenocyprididae</taxon>
        <taxon>Xenocypridinae</taxon>
        <taxon>Culter</taxon>
    </lineage>
</organism>
<dbReference type="EMBL" id="JAWDJR010000003">
    <property type="protein sequence ID" value="KAK9978757.1"/>
    <property type="molecule type" value="Genomic_DNA"/>
</dbReference>
<proteinExistence type="predicted"/>
<dbReference type="InterPro" id="IPR032675">
    <property type="entry name" value="LRR_dom_sf"/>
</dbReference>
<evidence type="ECO:0000313" key="2">
    <source>
        <dbReference type="Proteomes" id="UP001479290"/>
    </source>
</evidence>
<comment type="caution">
    <text evidence="1">The sequence shown here is derived from an EMBL/GenBank/DDBJ whole genome shotgun (WGS) entry which is preliminary data.</text>
</comment>
<protein>
    <submittedName>
        <fullName evidence="1">Uncharacterized protein</fullName>
    </submittedName>
</protein>
<feature type="non-terminal residue" evidence="1">
    <location>
        <position position="56"/>
    </location>
</feature>
<dbReference type="Proteomes" id="UP001479290">
    <property type="component" value="Unassembled WGS sequence"/>
</dbReference>
<gene>
    <name evidence="1" type="ORF">ABG768_020496</name>
</gene>
<dbReference type="Gene3D" id="3.80.10.10">
    <property type="entry name" value="Ribonuclease Inhibitor"/>
    <property type="match status" value="1"/>
</dbReference>
<keyword evidence="2" id="KW-1185">Reference proteome</keyword>
<accession>A0AAW2B161</accession>
<sequence length="56" mass="6427">FLNSEADEACKFLTGVLRKNPLLLRELNVSDYKLDLKKVKQLAALLEDKHCKLNII</sequence>
<name>A0AAW2B161_CULAL</name>
<evidence type="ECO:0000313" key="1">
    <source>
        <dbReference type="EMBL" id="KAK9978757.1"/>
    </source>
</evidence>